<accession>A0A520S443</accession>
<reference evidence="2 3" key="1">
    <citation type="submission" date="2019-02" db="EMBL/GenBank/DDBJ databases">
        <title>Prokaryotic population dynamics and viral predation in marine succession experiment using metagenomics: the confinement effect.</title>
        <authorList>
            <person name="Haro-Moreno J.M."/>
            <person name="Rodriguez-Valera F."/>
            <person name="Lopez-Perez M."/>
        </authorList>
    </citation>
    <scope>NUCLEOTIDE SEQUENCE [LARGE SCALE GENOMIC DNA]</scope>
    <source>
        <strain evidence="2">MED-G157</strain>
    </source>
</reference>
<sequence>MIFTGWEGPLALLEHEVTQREYEGCPVPEALKNQISALDDEKDVWDFEAVDGLYRQLERLPMDPTFSYVQPNDLEGIRKERPVGPRQLTNILESDLLDKFHGAWTGRAAGCALGKPVEGMGIMGREGMIGRQAIRTYLTNREHWPLDFYFTGVDAGDGLKIHCPQSQRENIAFMEPDDDIHYTLIALSVLEKFGPDFEWHNVATAWNTSLPYYAICTAEAQAIMNYNNAVPRKALSKWVSPEYTSTNRNPYREWIGAQIRADGWGYACAGNPELAAEFAYRDACWTHRANGIYGEMMFAAIIAAAFVIDDATELISIGLSEIPKNCRLSEACLSALNTIPKCQDFHEYMDWVELNYGELNGVHTVNNALVVIGSMIFGQMDFHQSICRSVEGGWDTDCNGATCGSIVGASAGTKGLNSSLVAPLNDTIKPNVIGFQEISMTELAERTLEVYKCVAGQ</sequence>
<keyword evidence="1" id="KW-0460">Magnesium</keyword>
<organism evidence="2 3">
    <name type="scientific">OM182 bacterium</name>
    <dbReference type="NCBI Taxonomy" id="2510334"/>
    <lineage>
        <taxon>Bacteria</taxon>
        <taxon>Pseudomonadati</taxon>
        <taxon>Pseudomonadota</taxon>
        <taxon>Gammaproteobacteria</taxon>
        <taxon>OMG group</taxon>
        <taxon>OM182 clade</taxon>
    </lineage>
</organism>
<dbReference type="InterPro" id="IPR005502">
    <property type="entry name" value="Ribosyl_crysJ1"/>
</dbReference>
<feature type="binding site" evidence="1">
    <location>
        <position position="395"/>
    </location>
    <ligand>
        <name>Mg(2+)</name>
        <dbReference type="ChEBI" id="CHEBI:18420"/>
        <label>1</label>
    </ligand>
</feature>
<protein>
    <submittedName>
        <fullName evidence="2">ADP-ribosylglycohydrolase family protein</fullName>
    </submittedName>
</protein>
<dbReference type="GO" id="GO:0016787">
    <property type="term" value="F:hydrolase activity"/>
    <property type="evidence" value="ECO:0007669"/>
    <property type="project" value="UniProtKB-KW"/>
</dbReference>
<dbReference type="EMBL" id="SHAG01000004">
    <property type="protein sequence ID" value="RZO77224.1"/>
    <property type="molecule type" value="Genomic_DNA"/>
</dbReference>
<dbReference type="GO" id="GO:0046872">
    <property type="term" value="F:metal ion binding"/>
    <property type="evidence" value="ECO:0007669"/>
    <property type="project" value="UniProtKB-KW"/>
</dbReference>
<evidence type="ECO:0000313" key="3">
    <source>
        <dbReference type="Proteomes" id="UP000316199"/>
    </source>
</evidence>
<evidence type="ECO:0000256" key="1">
    <source>
        <dbReference type="PIRSR" id="PIRSR605502-1"/>
    </source>
</evidence>
<dbReference type="Pfam" id="PF03747">
    <property type="entry name" value="ADP_ribosyl_GH"/>
    <property type="match status" value="1"/>
</dbReference>
<evidence type="ECO:0000313" key="2">
    <source>
        <dbReference type="EMBL" id="RZO77224.1"/>
    </source>
</evidence>
<proteinExistence type="predicted"/>
<dbReference type="AlphaFoldDB" id="A0A520S443"/>
<gene>
    <name evidence="2" type="ORF">EVA68_02110</name>
</gene>
<dbReference type="Proteomes" id="UP000316199">
    <property type="component" value="Unassembled WGS sequence"/>
</dbReference>
<keyword evidence="1" id="KW-0479">Metal-binding</keyword>
<keyword evidence="2" id="KW-0378">Hydrolase</keyword>
<name>A0A520S443_9GAMM</name>
<dbReference type="SUPFAM" id="SSF101478">
    <property type="entry name" value="ADP-ribosylglycohydrolase"/>
    <property type="match status" value="1"/>
</dbReference>
<comment type="cofactor">
    <cofactor evidence="1">
        <name>Mg(2+)</name>
        <dbReference type="ChEBI" id="CHEBI:18420"/>
    </cofactor>
    <text evidence="1">Binds 2 magnesium ions per subunit.</text>
</comment>
<feature type="binding site" evidence="1">
    <location>
        <position position="397"/>
    </location>
    <ligand>
        <name>Mg(2+)</name>
        <dbReference type="ChEBI" id="CHEBI:18420"/>
        <label>1</label>
    </ligand>
</feature>
<dbReference type="InterPro" id="IPR036705">
    <property type="entry name" value="Ribosyl_crysJ1_sf"/>
</dbReference>
<comment type="caution">
    <text evidence="2">The sequence shown here is derived from an EMBL/GenBank/DDBJ whole genome shotgun (WGS) entry which is preliminary data.</text>
</comment>
<dbReference type="Gene3D" id="1.10.4080.10">
    <property type="entry name" value="ADP-ribosylation/Crystallin J1"/>
    <property type="match status" value="1"/>
</dbReference>